<keyword evidence="2" id="KW-0808">Transferase</keyword>
<dbReference type="Gene3D" id="1.10.510.10">
    <property type="entry name" value="Transferase(Phosphotransferase) domain 1"/>
    <property type="match status" value="1"/>
</dbReference>
<dbReference type="InterPro" id="IPR008271">
    <property type="entry name" value="Ser/Thr_kinase_AS"/>
</dbReference>
<dbReference type="GO" id="GO:0004674">
    <property type="term" value="F:protein serine/threonine kinase activity"/>
    <property type="evidence" value="ECO:0007669"/>
    <property type="project" value="UniProtKB-KW"/>
</dbReference>
<accession>A0A0V0QTL8</accession>
<evidence type="ECO:0000259" key="6">
    <source>
        <dbReference type="PROSITE" id="PS50011"/>
    </source>
</evidence>
<dbReference type="SUPFAM" id="SSF56112">
    <property type="entry name" value="Protein kinase-like (PK-like)"/>
    <property type="match status" value="1"/>
</dbReference>
<protein>
    <submittedName>
        <fullName evidence="9">Protein kinase-like domain</fullName>
    </submittedName>
</protein>
<dbReference type="PROSITE" id="PS51757">
    <property type="entry name" value="TH1"/>
    <property type="match status" value="1"/>
</dbReference>
<dbReference type="OrthoDB" id="4062651at2759"/>
<dbReference type="InterPro" id="IPR010926">
    <property type="entry name" value="Myosin_TH1"/>
</dbReference>
<feature type="domain" description="AGC-kinase C-terminal" evidence="7">
    <location>
        <begin position="453"/>
        <end position="496"/>
    </location>
</feature>
<keyword evidence="1" id="KW-0723">Serine/threonine-protein kinase</keyword>
<dbReference type="InterPro" id="IPR045270">
    <property type="entry name" value="STKc_AGC"/>
</dbReference>
<dbReference type="InterPro" id="IPR000719">
    <property type="entry name" value="Prot_kinase_dom"/>
</dbReference>
<reference evidence="9 10" key="1">
    <citation type="journal article" date="2015" name="Sci. Rep.">
        <title>Genome of the facultative scuticociliatosis pathogen Pseudocohnilembus persalinus provides insight into its virulence through horizontal gene transfer.</title>
        <authorList>
            <person name="Xiong J."/>
            <person name="Wang G."/>
            <person name="Cheng J."/>
            <person name="Tian M."/>
            <person name="Pan X."/>
            <person name="Warren A."/>
            <person name="Jiang C."/>
            <person name="Yuan D."/>
            <person name="Miao W."/>
        </authorList>
    </citation>
    <scope>NUCLEOTIDE SEQUENCE [LARGE SCALE GENOMIC DNA]</scope>
    <source>
        <strain evidence="9">36N120E</strain>
    </source>
</reference>
<keyword evidence="10" id="KW-1185">Reference proteome</keyword>
<dbReference type="OMA" id="CHANQIV"/>
<dbReference type="InParanoid" id="A0A0V0QTL8"/>
<evidence type="ECO:0000256" key="5">
    <source>
        <dbReference type="ARBA" id="ARBA00022840"/>
    </source>
</evidence>
<dbReference type="PROSITE" id="PS51285">
    <property type="entry name" value="AGC_KINASE_CTER"/>
    <property type="match status" value="1"/>
</dbReference>
<keyword evidence="5" id="KW-0067">ATP-binding</keyword>
<sequence>MKQAVFQAYNELASQDEEKIRKYMIDPTKKQEMIYLSINLVKINKRTTEQQRMLIITNLGIYNVKKRDVRRTVKIENIAGVTISNSSTEFVIHGLGEYDLRYKSPDREKILKYLIISYTKAQNKKLKFYITNKDILKDYCTQENEFKKKINNQPTWEPILVDGFMDINIFFANALLQQPVQQKVLYIDNQDIYKIWINDFETELIIGKGSLGDVYLVKQKGSDMKESYALKKLTEKDIGTNNLNRYEKLISENQNVGFFAPLKFAFRQNNDFYILTQFLPGGDLYKQINNNQYMSEEAAKFYFVEVALALQYCHANQIVYKDLKPENILIDESGHTYLSSYGFAYCDNYSQEHVITTLDYTAPEILNGNKHSFASDYWSLGVLLYEMVTGITPFYHENEELSIYLIKENSIIFPQQNQQKISKECQNLILGLLNSNEKKRFQFQEILVHPWLKSIQWDLFEVKGVPPPFIPQLKQGSAITGKYFDYKLIEKRDINF</sequence>
<evidence type="ECO:0000313" key="10">
    <source>
        <dbReference type="Proteomes" id="UP000054937"/>
    </source>
</evidence>
<dbReference type="SMART" id="SM00220">
    <property type="entry name" value="S_TKc"/>
    <property type="match status" value="1"/>
</dbReference>
<comment type="caution">
    <text evidence="9">The sequence shown here is derived from an EMBL/GenBank/DDBJ whole genome shotgun (WGS) entry which is preliminary data.</text>
</comment>
<evidence type="ECO:0000256" key="1">
    <source>
        <dbReference type="ARBA" id="ARBA00022527"/>
    </source>
</evidence>
<dbReference type="InterPro" id="IPR011009">
    <property type="entry name" value="Kinase-like_dom_sf"/>
</dbReference>
<dbReference type="EMBL" id="LDAU01000105">
    <property type="protein sequence ID" value="KRX05676.1"/>
    <property type="molecule type" value="Genomic_DNA"/>
</dbReference>
<gene>
    <name evidence="9" type="ORF">PPERSA_09816</name>
</gene>
<dbReference type="Gene3D" id="3.30.200.20">
    <property type="entry name" value="Phosphorylase Kinase, domain 1"/>
    <property type="match status" value="1"/>
</dbReference>
<dbReference type="GO" id="GO:0003774">
    <property type="term" value="F:cytoskeletal motor activity"/>
    <property type="evidence" value="ECO:0007669"/>
    <property type="project" value="InterPro"/>
</dbReference>
<name>A0A0V0QTL8_PSEPJ</name>
<evidence type="ECO:0000256" key="4">
    <source>
        <dbReference type="ARBA" id="ARBA00022777"/>
    </source>
</evidence>
<dbReference type="PANTHER" id="PTHR24351">
    <property type="entry name" value="RIBOSOMAL PROTEIN S6 KINASE"/>
    <property type="match status" value="1"/>
</dbReference>
<dbReference type="PROSITE" id="PS50011">
    <property type="entry name" value="PROTEIN_KINASE_DOM"/>
    <property type="match status" value="1"/>
</dbReference>
<evidence type="ECO:0000259" key="8">
    <source>
        <dbReference type="PROSITE" id="PS51757"/>
    </source>
</evidence>
<dbReference type="CDD" id="cd05123">
    <property type="entry name" value="STKc_AGC"/>
    <property type="match status" value="1"/>
</dbReference>
<dbReference type="Pfam" id="PF00069">
    <property type="entry name" value="Pkinase"/>
    <property type="match status" value="1"/>
</dbReference>
<dbReference type="PROSITE" id="PS00108">
    <property type="entry name" value="PROTEIN_KINASE_ST"/>
    <property type="match status" value="1"/>
</dbReference>
<organism evidence="9 10">
    <name type="scientific">Pseudocohnilembus persalinus</name>
    <name type="common">Ciliate</name>
    <dbReference type="NCBI Taxonomy" id="266149"/>
    <lineage>
        <taxon>Eukaryota</taxon>
        <taxon>Sar</taxon>
        <taxon>Alveolata</taxon>
        <taxon>Ciliophora</taxon>
        <taxon>Intramacronucleata</taxon>
        <taxon>Oligohymenophorea</taxon>
        <taxon>Scuticociliatia</taxon>
        <taxon>Philasterida</taxon>
        <taxon>Pseudocohnilembidae</taxon>
        <taxon>Pseudocohnilembus</taxon>
    </lineage>
</organism>
<dbReference type="Pfam" id="PF06017">
    <property type="entry name" value="Myosin_TH1"/>
    <property type="match status" value="1"/>
</dbReference>
<keyword evidence="3" id="KW-0547">Nucleotide-binding</keyword>
<dbReference type="AlphaFoldDB" id="A0A0V0QTL8"/>
<feature type="domain" description="TH1" evidence="8">
    <location>
        <begin position="1"/>
        <end position="173"/>
    </location>
</feature>
<dbReference type="GO" id="GO:0016459">
    <property type="term" value="C:myosin complex"/>
    <property type="evidence" value="ECO:0007669"/>
    <property type="project" value="InterPro"/>
</dbReference>
<dbReference type="Proteomes" id="UP000054937">
    <property type="component" value="Unassembled WGS sequence"/>
</dbReference>
<keyword evidence="4 9" id="KW-0418">Kinase</keyword>
<proteinExistence type="predicted"/>
<feature type="domain" description="Protein kinase" evidence="6">
    <location>
        <begin position="200"/>
        <end position="452"/>
    </location>
</feature>
<evidence type="ECO:0000259" key="7">
    <source>
        <dbReference type="PROSITE" id="PS51285"/>
    </source>
</evidence>
<evidence type="ECO:0000256" key="2">
    <source>
        <dbReference type="ARBA" id="ARBA00022679"/>
    </source>
</evidence>
<dbReference type="InterPro" id="IPR000961">
    <property type="entry name" value="AGC-kinase_C"/>
</dbReference>
<dbReference type="GO" id="GO:0005524">
    <property type="term" value="F:ATP binding"/>
    <property type="evidence" value="ECO:0007669"/>
    <property type="project" value="UniProtKB-KW"/>
</dbReference>
<evidence type="ECO:0000256" key="3">
    <source>
        <dbReference type="ARBA" id="ARBA00022741"/>
    </source>
</evidence>
<evidence type="ECO:0000313" key="9">
    <source>
        <dbReference type="EMBL" id="KRX05676.1"/>
    </source>
</evidence>